<dbReference type="GO" id="GO:0007052">
    <property type="term" value="P:mitotic spindle organization"/>
    <property type="evidence" value="ECO:0000315"/>
    <property type="project" value="WormBase"/>
</dbReference>
<dbReference type="GO" id="GO:1990023">
    <property type="term" value="C:mitotic spindle midzone"/>
    <property type="evidence" value="ECO:0000314"/>
    <property type="project" value="WormBase"/>
</dbReference>
<evidence type="ECO:0000313" key="5">
    <source>
        <dbReference type="Proteomes" id="UP000001940"/>
    </source>
</evidence>
<dbReference type="PANTHER" id="PTHR19321">
    <property type="entry name" value="PROTEIN REGULATOR OF CYTOKINESIS 1 PRC1-RELATED"/>
    <property type="match status" value="1"/>
</dbReference>
<name>G5ED58_CAEEL</name>
<evidence type="ECO:0000313" key="3">
    <source>
        <dbReference type="EMBL" id="AAV68307.1"/>
    </source>
</evidence>
<dbReference type="EMBL" id="BX284601">
    <property type="protein sequence ID" value="CCD68051.1"/>
    <property type="molecule type" value="Genomic_DNA"/>
</dbReference>
<reference evidence="4 5" key="1">
    <citation type="journal article" date="1998" name="Science">
        <title>Genome sequence of the nematode C. elegans: a platform for investigating biology.</title>
        <authorList>
            <consortium name="The C. elegans sequencing consortium"/>
            <person name="Sulson J.E."/>
            <person name="Waterston R."/>
        </authorList>
    </citation>
    <scope>NUCLEOTIDE SEQUENCE [LARGE SCALE GENOMIC DNA]</scope>
    <source>
        <strain evidence="4 5">Bristol N2</strain>
    </source>
</reference>
<feature type="region of interest" description="Disordered" evidence="2">
    <location>
        <begin position="470"/>
        <end position="529"/>
    </location>
</feature>
<keyword evidence="1" id="KW-0175">Coiled coil</keyword>
<dbReference type="AlphaFoldDB" id="G5ED58"/>
<protein>
    <submittedName>
        <fullName evidence="4">Protein regulator of cytokinesis 1</fullName>
    </submittedName>
    <submittedName>
        <fullName evidence="3">SPD-1</fullName>
    </submittedName>
</protein>
<dbReference type="eggNOG" id="ENOG502SVD6">
    <property type="taxonomic scope" value="Eukaryota"/>
</dbReference>
<proteinExistence type="evidence at protein level"/>
<dbReference type="Bgee" id="WBGene00004952">
    <property type="expression patterns" value="Expressed in germ line (C elegans) and 4 other cell types or tissues"/>
</dbReference>
<dbReference type="GO" id="GO:0009792">
    <property type="term" value="P:embryo development ending in birth or egg hatching"/>
    <property type="evidence" value="ECO:0000315"/>
    <property type="project" value="WormBase"/>
</dbReference>
<feature type="region of interest" description="Disordered" evidence="2">
    <location>
        <begin position="407"/>
        <end position="429"/>
    </location>
</feature>
<dbReference type="GO" id="GO:0051256">
    <property type="term" value="P:mitotic spindle midzone assembly"/>
    <property type="evidence" value="ECO:0000314"/>
    <property type="project" value="WormBase"/>
</dbReference>
<reference evidence="4" key="5">
    <citation type="submission" date="2024-10" db="EMBL/GenBank/DDBJ databases">
        <authorList>
            <consortium name="WormBase Consortium"/>
            <person name="WormBase"/>
        </authorList>
    </citation>
    <scope>NUCLEOTIDE SEQUENCE</scope>
    <source>
        <strain evidence="4">Bristol N2</strain>
    </source>
</reference>
<dbReference type="FunCoup" id="G5ED58">
    <property type="interactions" value="1361"/>
</dbReference>
<dbReference type="HOGENOM" id="CLU_580352_0_0_1"/>
<reference evidence="3" key="4">
    <citation type="submission" date="2004-08" db="EMBL/GenBank/DDBJ databases">
        <authorList>
            <person name="Verbrugghe K.J.C."/>
            <person name="White J.G."/>
        </authorList>
    </citation>
    <scope>NUCLEOTIDE SEQUENCE</scope>
</reference>
<dbReference type="GO" id="GO:0040014">
    <property type="term" value="P:regulation of multicellular organism growth"/>
    <property type="evidence" value="ECO:0000315"/>
    <property type="project" value="WormBase"/>
</dbReference>
<dbReference type="PeptideAtlas" id="G5ED58"/>
<dbReference type="SMR" id="G5ED58"/>
<gene>
    <name evidence="4 6" type="primary">spd-1</name>
    <name evidence="4" type="ORF">CELE_Y34D9A.4</name>
    <name evidence="6" type="ORF">Y34D9A.4</name>
</gene>
<feature type="compositionally biased region" description="Low complexity" evidence="2">
    <location>
        <begin position="478"/>
        <end position="520"/>
    </location>
</feature>
<organism evidence="4 5">
    <name type="scientific">Caenorhabditis elegans</name>
    <dbReference type="NCBI Taxonomy" id="6239"/>
    <lineage>
        <taxon>Eukaryota</taxon>
        <taxon>Metazoa</taxon>
        <taxon>Ecdysozoa</taxon>
        <taxon>Nematoda</taxon>
        <taxon>Chromadorea</taxon>
        <taxon>Rhabditida</taxon>
        <taxon>Rhabditina</taxon>
        <taxon>Rhabditomorpha</taxon>
        <taxon>Rhabditoidea</taxon>
        <taxon>Rhabditidae</taxon>
        <taxon>Peloderinae</taxon>
        <taxon>Caenorhabditis</taxon>
    </lineage>
</organism>
<dbReference type="GO" id="GO:0040017">
    <property type="term" value="P:positive regulation of locomotion"/>
    <property type="evidence" value="ECO:0000315"/>
    <property type="project" value="WormBase"/>
</dbReference>
<dbReference type="Gene3D" id="1.20.58.1520">
    <property type="match status" value="1"/>
</dbReference>
<dbReference type="GO" id="GO:0005634">
    <property type="term" value="C:nucleus"/>
    <property type="evidence" value="ECO:0000314"/>
    <property type="project" value="WormBase"/>
</dbReference>
<dbReference type="GO" id="GO:0005819">
    <property type="term" value="C:spindle"/>
    <property type="evidence" value="ECO:0000318"/>
    <property type="project" value="GO_Central"/>
</dbReference>
<dbReference type="OMA" id="IDVQINC"/>
<dbReference type="GO" id="GO:0005874">
    <property type="term" value="C:microtubule"/>
    <property type="evidence" value="ECO:0000314"/>
    <property type="project" value="WormBase"/>
</dbReference>
<dbReference type="KEGG" id="cel:CELE_Y34D9A.4"/>
<dbReference type="EMBL" id="AY714241">
    <property type="protein sequence ID" value="AAV68307.1"/>
    <property type="molecule type" value="mRNA"/>
</dbReference>
<dbReference type="PaxDb" id="6239-Y34D9A.4"/>
<reference evidence="3" key="3">
    <citation type="journal article" date="2004" name="Curr. Biol.">
        <title>SPD-1 is required for the formation of the spindle midzone but is not essential for the completion of cytokinesis in C. elegans embryos.</title>
        <authorList>
            <person name="Verbrugghe K.J."/>
            <person name="White J.G."/>
        </authorList>
    </citation>
    <scope>NUCLEOTIDE SEQUENCE</scope>
</reference>
<sequence>MSRRHSVVDAYSTVEGKIRDTMRELSALWDEVDMSEAMRLKRVDNAFTHITLLCDDMLSGEKEMIHNLKVSIREDMQNVKKMRLELEMEDFQRPAEIKDGSIALMRHLQSEVKSLETEFQTRHEDQRVLIEKICNLKKRLESDFEFEYEIHALFPVKAFEKYSASCSEMEELLKHRYHQIERLQTDISQWKSMAQNVADYIGGDDDLKNLLEKNIDSPEFVFSERLLDSLQSYHSELEPLYKHWLEDIEFRWTEKHQQLQELWEKCLVSEADRHYSPIFEPTKNSEQTLKRMEDECDRLEKKYEACRIVFELVDKWRAVWTEKLTIDEKRKQPNYYKTTNVLPDNKRERELLNQMPVLERKIDSAHRKYGNEHDGEQISIQGMAPLEYVRFVQEEHKRELKFELQLKKEEKTRMQSPTPTRTPRTQKRAMFRTPMSTAKMEPVAKKLNFDTDLPPCMSPATSEMISFITPTRRQAVGPKTSSPKDTQPSTSSSSRTTTPMSKRAMTPSSIASSTPSSAKKVLTRRNQFL</sequence>
<dbReference type="GO" id="GO:0000226">
    <property type="term" value="P:microtubule cytoskeleton organization"/>
    <property type="evidence" value="ECO:0000318"/>
    <property type="project" value="GO_Central"/>
</dbReference>
<dbReference type="STRING" id="6239.Y34D9A.4.1"/>
<evidence type="ECO:0000256" key="2">
    <source>
        <dbReference type="SAM" id="MobiDB-lite"/>
    </source>
</evidence>
<dbReference type="Pfam" id="PF03999">
    <property type="entry name" value="MAP65_ASE1"/>
    <property type="match status" value="1"/>
</dbReference>
<keyword evidence="5" id="KW-1185">Reference proteome</keyword>
<dbReference type="GO" id="GO:0008406">
    <property type="term" value="P:gonad development"/>
    <property type="evidence" value="ECO:0000315"/>
    <property type="project" value="WormBase"/>
</dbReference>
<evidence type="ECO:0000256" key="1">
    <source>
        <dbReference type="SAM" id="Coils"/>
    </source>
</evidence>
<reference evidence="4" key="2">
    <citation type="submission" date="2003-03" db="EMBL/GenBank/DDBJ databases">
        <authorList>
            <person name="Sulson J.E."/>
            <person name="Waterston R."/>
        </authorList>
    </citation>
    <scope>NUCLEOTIDE SEQUENCE</scope>
    <source>
        <strain evidence="4">Bristol N2</strain>
    </source>
</reference>
<dbReference type="InterPro" id="IPR007145">
    <property type="entry name" value="MAP65_Ase1_PRC1"/>
</dbReference>
<dbReference type="IntAct" id="G5ED58">
    <property type="interactions" value="1"/>
</dbReference>
<evidence type="ECO:0000313" key="6">
    <source>
        <dbReference type="WormBase" id="Y34D9A.4"/>
    </source>
</evidence>
<accession>G5ED58</accession>
<dbReference type="CTD" id="171683"/>
<keyword evidence="7" id="KW-1267">Proteomics identification</keyword>
<dbReference type="GO" id="GO:0061073">
    <property type="term" value="P:ciliary body morphogenesis"/>
    <property type="evidence" value="ECO:0000315"/>
    <property type="project" value="CACAO"/>
</dbReference>
<dbReference type="WormBase" id="Y34D9A.4">
    <property type="protein sequence ID" value="CE37061"/>
    <property type="gene ID" value="WBGene00004952"/>
    <property type="gene designation" value="spd-1"/>
</dbReference>
<dbReference type="AGR" id="WB:WBGene00004952"/>
<evidence type="ECO:0000313" key="4">
    <source>
        <dbReference type="EMBL" id="CCD68051.1"/>
    </source>
</evidence>
<dbReference type="RefSeq" id="NP_490809.2">
    <property type="nucleotide sequence ID" value="NM_058408.7"/>
</dbReference>
<dbReference type="OrthoDB" id="642895at2759"/>
<dbReference type="GO" id="GO:0008017">
    <property type="term" value="F:microtubule binding"/>
    <property type="evidence" value="ECO:0000314"/>
    <property type="project" value="WormBase"/>
</dbReference>
<dbReference type="GeneID" id="171683"/>
<feature type="coiled-coil region" evidence="1">
    <location>
        <begin position="282"/>
        <end position="309"/>
    </location>
</feature>
<dbReference type="GO" id="GO:0005737">
    <property type="term" value="C:cytoplasm"/>
    <property type="evidence" value="ECO:0000318"/>
    <property type="project" value="GO_Central"/>
</dbReference>
<dbReference type="Proteomes" id="UP000001940">
    <property type="component" value="Chromosome I"/>
</dbReference>
<dbReference type="PANTHER" id="PTHR19321:SF41">
    <property type="entry name" value="FASCETTO-RELATED"/>
    <property type="match status" value="1"/>
</dbReference>
<evidence type="ECO:0007829" key="7">
    <source>
        <dbReference type="PeptideAtlas" id="G5ED58"/>
    </source>
</evidence>